<dbReference type="GO" id="GO:0009507">
    <property type="term" value="C:chloroplast"/>
    <property type="evidence" value="ECO:0007669"/>
    <property type="project" value="UniProtKB-SubCell"/>
</dbReference>
<dbReference type="GO" id="GO:0022627">
    <property type="term" value="C:cytosolic small ribosomal subunit"/>
    <property type="evidence" value="ECO:0007669"/>
    <property type="project" value="TreeGrafter"/>
</dbReference>
<evidence type="ECO:0000256" key="5">
    <source>
        <dbReference type="ARBA" id="ARBA00022640"/>
    </source>
</evidence>
<feature type="domain" description="Small ribosomal subunit protein uS3 C-terminal" evidence="12">
    <location>
        <begin position="229"/>
        <end position="313"/>
    </location>
</feature>
<comment type="subcellular location">
    <subcellularLocation>
        <location evidence="1">Plastid</location>
        <location evidence="1">Chloroplast</location>
    </subcellularLocation>
</comment>
<evidence type="ECO:0000256" key="11">
    <source>
        <dbReference type="SAM" id="MobiDB-lite"/>
    </source>
</evidence>
<dbReference type="GO" id="GO:0003723">
    <property type="term" value="F:RNA binding"/>
    <property type="evidence" value="ECO:0007669"/>
    <property type="project" value="InterPro"/>
</dbReference>
<dbReference type="PANTHER" id="PTHR11760:SF42">
    <property type="entry name" value="SMALL RIBOSOMAL SUBUNIT PROTEIN US3C"/>
    <property type="match status" value="1"/>
</dbReference>
<dbReference type="AlphaFoldDB" id="A0A3G2Z4G6"/>
<evidence type="ECO:0000256" key="10">
    <source>
        <dbReference type="RuleBase" id="RU003624"/>
    </source>
</evidence>
<dbReference type="SUPFAM" id="SSF54814">
    <property type="entry name" value="Prokaryotic type KH domain (KH-domain type II)"/>
    <property type="match status" value="1"/>
</dbReference>
<dbReference type="InterPro" id="IPR005704">
    <property type="entry name" value="Ribosomal_uS3_bac-typ"/>
</dbReference>
<evidence type="ECO:0000259" key="12">
    <source>
        <dbReference type="Pfam" id="PF00189"/>
    </source>
</evidence>
<dbReference type="GO" id="GO:0006412">
    <property type="term" value="P:translation"/>
    <property type="evidence" value="ECO:0007669"/>
    <property type="project" value="InterPro"/>
</dbReference>
<keyword evidence="5 13" id="KW-0934">Plastid</keyword>
<name>A0A3G2Z4G6_9LILI</name>
<dbReference type="PANTHER" id="PTHR11760">
    <property type="entry name" value="30S/40S RIBOSOMAL PROTEIN S3"/>
    <property type="match status" value="1"/>
</dbReference>
<evidence type="ECO:0000256" key="6">
    <source>
        <dbReference type="ARBA" id="ARBA00022980"/>
    </source>
</evidence>
<evidence type="ECO:0000256" key="8">
    <source>
        <dbReference type="ARBA" id="ARBA00035154"/>
    </source>
</evidence>
<dbReference type="Gene3D" id="3.30.1140.32">
    <property type="entry name" value="Ribosomal protein S3, C-terminal domain"/>
    <property type="match status" value="1"/>
</dbReference>
<dbReference type="Pfam" id="PF00189">
    <property type="entry name" value="Ribosomal_S3_C"/>
    <property type="match status" value="1"/>
</dbReference>
<dbReference type="CDD" id="cd02412">
    <property type="entry name" value="KH-II_30S_S3"/>
    <property type="match status" value="1"/>
</dbReference>
<comment type="similarity">
    <text evidence="2 10">Belongs to the universal ribosomal protein uS3 family.</text>
</comment>
<dbReference type="InterPro" id="IPR036419">
    <property type="entry name" value="Ribosomal_S3_C_sf"/>
</dbReference>
<comment type="subunit">
    <text evidence="3">Part of the 30S ribosomal subunit.</text>
</comment>
<dbReference type="InterPro" id="IPR018280">
    <property type="entry name" value="Ribosomal_uS3_CS"/>
</dbReference>
<accession>A0A3G2Z4G6</accession>
<feature type="compositionally biased region" description="Basic and acidic residues" evidence="11">
    <location>
        <begin position="130"/>
        <end position="143"/>
    </location>
</feature>
<gene>
    <name evidence="13" type="primary">rps3</name>
</gene>
<protein>
    <recommendedName>
        <fullName evidence="8">Small ribosomal subunit protein uS3c</fullName>
    </recommendedName>
    <alternativeName>
        <fullName evidence="9">30S ribosomal protein S3, chloroplastic</fullName>
    </alternativeName>
</protein>
<sequence>MGQKINPLGFRLGTTQDHHSFWFAKPKKYPAGLQEDQKIRNCIKSYIQKIQNIKKSQRKYEGFGGITHIEIQKQIDLVKVTIYVAFPNLLIIEKEDETQGKKDKTQVKKGKKRRKVRRGPVRGIKGQTRGKKDEPRRMRDRARREIEDETQRLEDEMREIRDKARVKEDKARVKEDEARVKEDEARGTKELQINIQKELHFVKRKHKLDVVITKVESPYEKPNIIAEYIAFQLKNRVSFRVATKKTIELVKKKTKNIKGIQVQIAGRIGGRDIARVERIRRGRLPLQTVHAKIDHCSHIIRTIYGVLGIKVWIFLDWE</sequence>
<keyword evidence="6 10" id="KW-0689">Ribosomal protein</keyword>
<proteinExistence type="inferred from homology"/>
<keyword evidence="4" id="KW-0150">Chloroplast</keyword>
<keyword evidence="7 10" id="KW-0687">Ribonucleoprotein</keyword>
<organism evidence="13">
    <name type="scientific">Orchidantha fimbriata</name>
    <dbReference type="NCBI Taxonomy" id="4658"/>
    <lineage>
        <taxon>Eukaryota</taxon>
        <taxon>Viridiplantae</taxon>
        <taxon>Streptophyta</taxon>
        <taxon>Embryophyta</taxon>
        <taxon>Tracheophyta</taxon>
        <taxon>Spermatophyta</taxon>
        <taxon>Magnoliopsida</taxon>
        <taxon>Liliopsida</taxon>
        <taxon>Zingiberales</taxon>
        <taxon>Lowiaceae</taxon>
        <taxon>Orchidantha</taxon>
    </lineage>
</organism>
<dbReference type="NCBIfam" id="TIGR01009">
    <property type="entry name" value="rpsC_bact"/>
    <property type="match status" value="1"/>
</dbReference>
<dbReference type="PROSITE" id="PS00548">
    <property type="entry name" value="RIBOSOMAL_S3"/>
    <property type="match status" value="1"/>
</dbReference>
<feature type="region of interest" description="Disordered" evidence="11">
    <location>
        <begin position="98"/>
        <end position="143"/>
    </location>
</feature>
<dbReference type="InterPro" id="IPR001351">
    <property type="entry name" value="Ribosomal_uS3_C"/>
</dbReference>
<evidence type="ECO:0000256" key="1">
    <source>
        <dbReference type="ARBA" id="ARBA00004229"/>
    </source>
</evidence>
<dbReference type="SUPFAM" id="SSF54821">
    <property type="entry name" value="Ribosomal protein S3 C-terminal domain"/>
    <property type="match status" value="1"/>
</dbReference>
<dbReference type="GO" id="GO:0003735">
    <property type="term" value="F:structural constituent of ribosome"/>
    <property type="evidence" value="ECO:0007669"/>
    <property type="project" value="InterPro"/>
</dbReference>
<dbReference type="EMBL" id="MH603435">
    <property type="protein sequence ID" value="AYP34393.1"/>
    <property type="molecule type" value="Genomic_DNA"/>
</dbReference>
<dbReference type="Gene3D" id="3.30.300.20">
    <property type="match status" value="1"/>
</dbReference>
<evidence type="ECO:0000256" key="7">
    <source>
        <dbReference type="ARBA" id="ARBA00023274"/>
    </source>
</evidence>
<dbReference type="InterPro" id="IPR015946">
    <property type="entry name" value="KH_dom-like_a/b"/>
</dbReference>
<reference evidence="13" key="1">
    <citation type="journal article" date="2018" name="Am. J. Bot.">
        <title>Monocot plastid phylogenomics, timeline, net rates of species diversification, the power of multi-gene analyses, and a functional model for the origin of monocots.</title>
        <authorList>
            <person name="Givnish T.J."/>
            <person name="Zuluaga A."/>
            <person name="Spalink D."/>
            <person name="Soto Gomez M."/>
            <person name="Lam V.K.Y."/>
            <person name="Saarela J.M."/>
            <person name="Sass C."/>
            <person name="Iles W.J.D."/>
            <person name="de Sousa D.J.L."/>
            <person name="Leebens-Mack J."/>
            <person name="Chris Pires J."/>
            <person name="Zomlefer W.B."/>
            <person name="Gandolfo M.A."/>
            <person name="Davis J.I."/>
            <person name="Stevenson D.W."/>
            <person name="dePamphilis C."/>
            <person name="Specht C.D."/>
            <person name="Graham S.W."/>
            <person name="Barrett C.F."/>
            <person name="Ane C."/>
        </authorList>
    </citation>
    <scope>NUCLEOTIDE SEQUENCE</scope>
    <source>
        <strain evidence="13">2003-1178A</strain>
    </source>
</reference>
<evidence type="ECO:0000256" key="9">
    <source>
        <dbReference type="ARBA" id="ARBA00035473"/>
    </source>
</evidence>
<dbReference type="InterPro" id="IPR057258">
    <property type="entry name" value="Ribosomal_uS3"/>
</dbReference>
<evidence type="ECO:0000313" key="13">
    <source>
        <dbReference type="EMBL" id="AYP34393.1"/>
    </source>
</evidence>
<evidence type="ECO:0000256" key="2">
    <source>
        <dbReference type="ARBA" id="ARBA00010761"/>
    </source>
</evidence>
<geneLocation type="plastid" evidence="13"/>
<evidence type="ECO:0000256" key="4">
    <source>
        <dbReference type="ARBA" id="ARBA00022528"/>
    </source>
</evidence>
<dbReference type="InterPro" id="IPR009019">
    <property type="entry name" value="KH_sf_prok-type"/>
</dbReference>
<evidence type="ECO:0000256" key="3">
    <source>
        <dbReference type="ARBA" id="ARBA00011458"/>
    </source>
</evidence>
<dbReference type="HAMAP" id="MF_01309_B">
    <property type="entry name" value="Ribosomal_uS3_B"/>
    <property type="match status" value="1"/>
</dbReference>
<feature type="compositionally biased region" description="Basic residues" evidence="11">
    <location>
        <begin position="107"/>
        <end position="120"/>
    </location>
</feature>